<dbReference type="GeneID" id="63740148"/>
<reference evidence="1 2" key="1">
    <citation type="journal article" date="2014" name="Proc. Natl. Acad. Sci. U.S.A.">
        <title>Trajectory and genomic determinants of fungal-pathogen speciation and host adaptation.</title>
        <authorList>
            <person name="Hu X."/>
            <person name="Xiao G."/>
            <person name="Zheng P."/>
            <person name="Shang Y."/>
            <person name="Su Y."/>
            <person name="Zhang X."/>
            <person name="Liu X."/>
            <person name="Zhan S."/>
            <person name="St Leger R.J."/>
            <person name="Wang C."/>
        </authorList>
    </citation>
    <scope>NUCLEOTIDE SEQUENCE [LARGE SCALE GENOMIC DNA]</scope>
    <source>
        <strain evidence="1 2">ARSEF 1941</strain>
    </source>
</reference>
<dbReference type="Gene3D" id="2.100.10.30">
    <property type="entry name" value="Jacalin-like lectin domain"/>
    <property type="match status" value="1"/>
</dbReference>
<name>A0A0B2WRY3_METAS</name>
<dbReference type="EMBL" id="AZHE01000015">
    <property type="protein sequence ID" value="KHN96404.1"/>
    <property type="molecule type" value="Genomic_DNA"/>
</dbReference>
<organism evidence="1 2">
    <name type="scientific">Metarhizium album (strain ARSEF 1941)</name>
    <dbReference type="NCBI Taxonomy" id="1081103"/>
    <lineage>
        <taxon>Eukaryota</taxon>
        <taxon>Fungi</taxon>
        <taxon>Dikarya</taxon>
        <taxon>Ascomycota</taxon>
        <taxon>Pezizomycotina</taxon>
        <taxon>Sordariomycetes</taxon>
        <taxon>Hypocreomycetidae</taxon>
        <taxon>Hypocreales</taxon>
        <taxon>Clavicipitaceae</taxon>
        <taxon>Metarhizium</taxon>
    </lineage>
</organism>
<evidence type="ECO:0000313" key="2">
    <source>
        <dbReference type="Proteomes" id="UP000030816"/>
    </source>
</evidence>
<proteinExistence type="predicted"/>
<dbReference type="RefSeq" id="XP_040677470.1">
    <property type="nucleotide sequence ID" value="XM_040824491.1"/>
</dbReference>
<dbReference type="InterPro" id="IPR036404">
    <property type="entry name" value="Jacalin-like_lectin_dom_sf"/>
</dbReference>
<comment type="caution">
    <text evidence="1">The sequence shown here is derived from an EMBL/GenBank/DDBJ whole genome shotgun (WGS) entry which is preliminary data.</text>
</comment>
<sequence>MATEQTSVYGGDGGNPYELYADDPSAIVTLLEVWCGWGSGNCSDRWVLKGIGLTWSDGSSSNIYNHPDKDSDMYQTFMFPQDGTATWSLRTGYRIDQLSFLTNRGVPWVTGGDGGVPSDEIATGHLIGFEGNAGWEIDSLSVRFKEIQ</sequence>
<dbReference type="AlphaFoldDB" id="A0A0B2WRY3"/>
<evidence type="ECO:0000313" key="1">
    <source>
        <dbReference type="EMBL" id="KHN96404.1"/>
    </source>
</evidence>
<keyword evidence="1" id="KW-0430">Lectin</keyword>
<dbReference type="SUPFAM" id="SSF51101">
    <property type="entry name" value="Mannose-binding lectins"/>
    <property type="match status" value="1"/>
</dbReference>
<dbReference type="Proteomes" id="UP000030816">
    <property type="component" value="Unassembled WGS sequence"/>
</dbReference>
<dbReference type="OrthoDB" id="3758675at2759"/>
<dbReference type="HOGENOM" id="CLU_124520_0_0_1"/>
<accession>A0A0B2WRY3</accession>
<dbReference type="GO" id="GO:0030246">
    <property type="term" value="F:carbohydrate binding"/>
    <property type="evidence" value="ECO:0007669"/>
    <property type="project" value="UniProtKB-KW"/>
</dbReference>
<keyword evidence="2" id="KW-1185">Reference proteome</keyword>
<gene>
    <name evidence="1" type="ORF">MAM_05693</name>
</gene>
<protein>
    <submittedName>
        <fullName evidence="1">Mannose-binding lectin</fullName>
    </submittedName>
</protein>